<feature type="compositionally biased region" description="Low complexity" evidence="1">
    <location>
        <begin position="26"/>
        <end position="45"/>
    </location>
</feature>
<evidence type="ECO:0000313" key="2">
    <source>
        <dbReference type="EMBL" id="SMQ48818.1"/>
    </source>
</evidence>
<evidence type="ECO:0000313" key="3">
    <source>
        <dbReference type="Proteomes" id="UP000215127"/>
    </source>
</evidence>
<feature type="compositionally biased region" description="Polar residues" evidence="1">
    <location>
        <begin position="244"/>
        <end position="279"/>
    </location>
</feature>
<feature type="compositionally biased region" description="Basic and acidic residues" evidence="1">
    <location>
        <begin position="73"/>
        <end position="93"/>
    </location>
</feature>
<sequence>MNEPPPPPSTSAPHQPTYAPYPAPSPTIYAATAAAALTSSTHSPTQNASANRKRRATGEPGSRGVANLTPDQLAKKRANDREAQRAIRERTKNTIEGLEGRIRELEAQQPYQELMKVVRERDEARRECEELRRRLGAVAGIVGGSSGGLGDLRSPLPPVHEAVGAPAYGQQQQQLQHQQGPQQQQLQHQQGPQQPPQQQQQQHHQSQHLHPDLRSPHSNHSPTSAPASAAPVSPYANEEAAIRTWSQSASHASNNPQYPTPSENDYDTLQQRPTPSSHSPYEPANGERHNLNFLLESSTQQQQQHQPSHSPHNAQPYPSPQTDLHPPIHARFPLNGPPTCPLDSLLLDFAHKRRQRIHSGATLPSAAGPPEVLFSATHDFTSLQSDQPITSMLIDVLSKFPDVARLPERIAVLYVMFVVSRWQICGDRESWDALPEWARCVEEQVGRKHAAFVDYLPWPHMRRHLSHPTSPVDFTDFFVPYTCTLSLNWPHGDETVLTRTPGRPRASRRMSGENARRSTSSSSPTGRPADRAGDGDGGLEEGEATMSINPAFMEHLRDLRNWSLGSRFRNTFPFLCDGSVRIEDH</sequence>
<feature type="region of interest" description="Disordered" evidence="1">
    <location>
        <begin position="494"/>
        <end position="543"/>
    </location>
</feature>
<proteinExistence type="predicted"/>
<feature type="compositionally biased region" description="Low complexity" evidence="1">
    <location>
        <begin position="517"/>
        <end position="527"/>
    </location>
</feature>
<dbReference type="Pfam" id="PF11905">
    <property type="entry name" value="DUF3425"/>
    <property type="match status" value="1"/>
</dbReference>
<evidence type="ECO:0000256" key="1">
    <source>
        <dbReference type="SAM" id="MobiDB-lite"/>
    </source>
</evidence>
<feature type="compositionally biased region" description="Low complexity" evidence="1">
    <location>
        <begin position="169"/>
        <end position="204"/>
    </location>
</feature>
<dbReference type="Gene3D" id="1.20.5.170">
    <property type="match status" value="1"/>
</dbReference>
<name>A0A1X7RN50_ZYMT9</name>
<reference evidence="2 3" key="1">
    <citation type="submission" date="2016-06" db="EMBL/GenBank/DDBJ databases">
        <authorList>
            <person name="Kjaerup R.B."/>
            <person name="Dalgaard T.S."/>
            <person name="Juul-Madsen H.R."/>
        </authorList>
    </citation>
    <scope>NUCLEOTIDE SEQUENCE [LARGE SCALE GENOMIC DNA]</scope>
</reference>
<dbReference type="Proteomes" id="UP000215127">
    <property type="component" value="Chromosome 3"/>
</dbReference>
<feature type="compositionally biased region" description="Low complexity" evidence="1">
    <location>
        <begin position="216"/>
        <end position="236"/>
    </location>
</feature>
<gene>
    <name evidence="2" type="ORF">ZT3D7_G3968</name>
</gene>
<feature type="compositionally biased region" description="Pro residues" evidence="1">
    <location>
        <begin position="1"/>
        <end position="10"/>
    </location>
</feature>
<feature type="region of interest" description="Disordered" evidence="1">
    <location>
        <begin position="1"/>
        <end position="93"/>
    </location>
</feature>
<dbReference type="EMBL" id="LT853694">
    <property type="protein sequence ID" value="SMQ48818.1"/>
    <property type="molecule type" value="Genomic_DNA"/>
</dbReference>
<feature type="compositionally biased region" description="Low complexity" evidence="1">
    <location>
        <begin position="297"/>
        <end position="316"/>
    </location>
</feature>
<protein>
    <recommendedName>
        <fullName evidence="4">BZIP domain-containing protein</fullName>
    </recommendedName>
</protein>
<dbReference type="InterPro" id="IPR021833">
    <property type="entry name" value="DUF3425"/>
</dbReference>
<keyword evidence="3" id="KW-1185">Reference proteome</keyword>
<accession>A0A1X7RN50</accession>
<dbReference type="PANTHER" id="PTHR37012">
    <property type="entry name" value="B-ZIP TRANSCRIPTION FACTOR (EUROFUNG)-RELATED"/>
    <property type="match status" value="1"/>
</dbReference>
<organism evidence="2 3">
    <name type="scientific">Zymoseptoria tritici (strain ST99CH_3D7)</name>
    <dbReference type="NCBI Taxonomy" id="1276538"/>
    <lineage>
        <taxon>Eukaryota</taxon>
        <taxon>Fungi</taxon>
        <taxon>Dikarya</taxon>
        <taxon>Ascomycota</taxon>
        <taxon>Pezizomycotina</taxon>
        <taxon>Dothideomycetes</taxon>
        <taxon>Dothideomycetidae</taxon>
        <taxon>Mycosphaerellales</taxon>
        <taxon>Mycosphaerellaceae</taxon>
        <taxon>Zymoseptoria</taxon>
    </lineage>
</organism>
<dbReference type="AlphaFoldDB" id="A0A1X7RN50"/>
<dbReference type="CDD" id="cd14688">
    <property type="entry name" value="bZIP_YAP"/>
    <property type="match status" value="1"/>
</dbReference>
<feature type="region of interest" description="Disordered" evidence="1">
    <location>
        <begin position="140"/>
        <end position="335"/>
    </location>
</feature>
<evidence type="ECO:0008006" key="4">
    <source>
        <dbReference type="Google" id="ProtNLM"/>
    </source>
</evidence>
<feature type="compositionally biased region" description="Gly residues" evidence="1">
    <location>
        <begin position="141"/>
        <end position="150"/>
    </location>
</feature>